<dbReference type="EMBL" id="CP019285">
    <property type="protein sequence ID" value="APW97933.1"/>
    <property type="molecule type" value="Genomic_DNA"/>
</dbReference>
<dbReference type="EMBL" id="AOLZ01000073">
    <property type="protein sequence ID" value="EMA28485.1"/>
    <property type="molecule type" value="Genomic_DNA"/>
</dbReference>
<reference evidence="2 3" key="2">
    <citation type="journal article" date="2014" name="PLoS Genet.">
        <title>Phylogenetically driven sequencing of extremely halophilic archaea reveals strategies for static and dynamic osmo-response.</title>
        <authorList>
            <person name="Becker E.A."/>
            <person name="Seitzer P.M."/>
            <person name="Tritt A."/>
            <person name="Larsen D."/>
            <person name="Krusor M."/>
            <person name="Yao A.I."/>
            <person name="Wu D."/>
            <person name="Madern D."/>
            <person name="Eisen J.A."/>
            <person name="Darling A.E."/>
            <person name="Facciotti M.T."/>
        </authorList>
    </citation>
    <scope>NUCLEOTIDE SEQUENCE [LARGE SCALE GENOMIC DNA]</scope>
    <source>
        <strain evidence="2 3">AJ5</strain>
    </source>
</reference>
<name>M0L977_NATLA</name>
<reference evidence="1" key="3">
    <citation type="submission" date="2017-01" db="EMBL/GenBank/DDBJ databases">
        <authorList>
            <person name="Mah S.A."/>
            <person name="Swanson W.J."/>
            <person name="Moy G.W."/>
            <person name="Vacquier V.D."/>
        </authorList>
    </citation>
    <scope>NUCLEOTIDE SEQUENCE</scope>
    <source>
        <strain evidence="1">AJ5</strain>
    </source>
</reference>
<dbReference type="eggNOG" id="arCOG06367">
    <property type="taxonomic scope" value="Archaea"/>
</dbReference>
<dbReference type="STRING" id="358396.CHINAEXTREME_09145"/>
<dbReference type="AlphaFoldDB" id="M0L977"/>
<dbReference type="Proteomes" id="UP000011555">
    <property type="component" value="Unassembled WGS sequence"/>
</dbReference>
<dbReference type="RefSeq" id="WP_007143231.1">
    <property type="nucleotide sequence ID" value="NZ_AOLZ01000073.1"/>
</dbReference>
<gene>
    <name evidence="2" type="ORF">C445_17711</name>
    <name evidence="1" type="ORF">CHINAEXTREME_09145</name>
</gene>
<dbReference type="KEGG" id="hlc:CHINAEXTREME09145"/>
<organism evidence="2 3">
    <name type="scientific">Natronobacterium lacisalsi AJ5</name>
    <dbReference type="NCBI Taxonomy" id="358396"/>
    <lineage>
        <taxon>Archaea</taxon>
        <taxon>Methanobacteriati</taxon>
        <taxon>Methanobacteriota</taxon>
        <taxon>Stenosarchaea group</taxon>
        <taxon>Halobacteria</taxon>
        <taxon>Halobacteriales</taxon>
        <taxon>Natrialbaceae</taxon>
        <taxon>Natronobacterium</taxon>
    </lineage>
</organism>
<reference evidence="1 4" key="1">
    <citation type="journal article" date="2011" name="J. Bacteriol.">
        <title>Genome sequence of Halobiforma lacisalsi AJ5, an extremely halophilic archaeon which harbors a bop gene.</title>
        <authorList>
            <person name="Jiang X."/>
            <person name="Wang S."/>
            <person name="Cheng H."/>
            <person name="Huo Y."/>
            <person name="Zhang X."/>
            <person name="Zhu X."/>
            <person name="Han X."/>
            <person name="Ni P."/>
            <person name="Wu M."/>
        </authorList>
    </citation>
    <scope>NUCLEOTIDE SEQUENCE [LARGE SCALE GENOMIC DNA]</scope>
    <source>
        <strain evidence="1 4">AJ5</strain>
    </source>
</reference>
<keyword evidence="3" id="KW-1185">Reference proteome</keyword>
<evidence type="ECO:0000313" key="4">
    <source>
        <dbReference type="Proteomes" id="UP000186547"/>
    </source>
</evidence>
<dbReference type="Proteomes" id="UP000186547">
    <property type="component" value="Chromosome"/>
</dbReference>
<sequence length="311" mass="35981">MKGLHIDNIATGPSKSIRQYLIDPFDVDSAYSVELSDEYKRTKIDELVDTGTVSTRGWELSSRSKWGPTWRDQRTAFAYDGTYYRVRIESQAAVERERWVFYLDWDDQNPGEDATIISLSDNSLSKQDRMILEAAQGMIPYRDRRDFDPDRPNRFTVVFHEELDADSSNLVPDPPFDYLEHDGEYFRAVSERGSVEKTEQTFTVEPVAESYTEYRQYAEDTYPDVRFSNVDLSEGAAEVLDEATRVNLTPPDESVYKEKPPLSSELEEVLEHLTIAEYLEPHDAIDDSMHFYNAVAEYGGQWYEFDLSVYP</sequence>
<evidence type="ECO:0000313" key="2">
    <source>
        <dbReference type="EMBL" id="EMA28485.1"/>
    </source>
</evidence>
<evidence type="ECO:0000313" key="1">
    <source>
        <dbReference type="EMBL" id="APW97933.1"/>
    </source>
</evidence>
<proteinExistence type="predicted"/>
<protein>
    <submittedName>
        <fullName evidence="2">Uncharacterized protein</fullName>
    </submittedName>
</protein>
<evidence type="ECO:0000313" key="3">
    <source>
        <dbReference type="Proteomes" id="UP000011555"/>
    </source>
</evidence>
<accession>M0L977</accession>
<dbReference type="GeneID" id="30921287"/>